<evidence type="ECO:0000313" key="1">
    <source>
        <dbReference type="EMBL" id="AKJ02564.1"/>
    </source>
</evidence>
<evidence type="ECO:0000313" key="2">
    <source>
        <dbReference type="Proteomes" id="UP000035579"/>
    </source>
</evidence>
<dbReference type="Proteomes" id="UP000035579">
    <property type="component" value="Chromosome"/>
</dbReference>
<dbReference type="EMBL" id="CP011509">
    <property type="protein sequence ID" value="AKJ02564.1"/>
    <property type="molecule type" value="Genomic_DNA"/>
</dbReference>
<sequence length="188" mass="19878">MPTEVLVMCKRCGRPQQAGAGRCAACGGELPDAPLPSPVGATAPERFLSAELPGGRVLAGEGNRLSFRPGPSATPFLLELGSLRRLSLVHRPRYEALALTAAAVVLLPFVPGAGPRVLLGLLALVGLALALSTRRYTLVLESTGQVETRWELGTVRRGSSQEQRLRSAWLTLANVVRSRGVTVLEPPA</sequence>
<accession>A0AAC8Q836</accession>
<organism evidence="1 2">
    <name type="scientific">Archangium gephyra</name>
    <dbReference type="NCBI Taxonomy" id="48"/>
    <lineage>
        <taxon>Bacteria</taxon>
        <taxon>Pseudomonadati</taxon>
        <taxon>Myxococcota</taxon>
        <taxon>Myxococcia</taxon>
        <taxon>Myxococcales</taxon>
        <taxon>Cystobacterineae</taxon>
        <taxon>Archangiaceae</taxon>
        <taxon>Archangium</taxon>
    </lineage>
</organism>
<gene>
    <name evidence="1" type="ORF">AA314_04190</name>
</gene>
<dbReference type="RefSeq" id="WP_047856851.1">
    <property type="nucleotide sequence ID" value="NZ_CP011509.1"/>
</dbReference>
<dbReference type="KEGG" id="age:AA314_04190"/>
<name>A0AAC8Q836_9BACT</name>
<dbReference type="AlphaFoldDB" id="A0AAC8Q836"/>
<proteinExistence type="predicted"/>
<protein>
    <submittedName>
        <fullName evidence="1">Uncharacterized protein</fullName>
    </submittedName>
</protein>
<reference evidence="1 2" key="1">
    <citation type="submission" date="2015-05" db="EMBL/GenBank/DDBJ databases">
        <title>Genome assembly of Archangium gephyra DSM 2261.</title>
        <authorList>
            <person name="Sharma G."/>
            <person name="Subramanian S."/>
        </authorList>
    </citation>
    <scope>NUCLEOTIDE SEQUENCE [LARGE SCALE GENOMIC DNA]</scope>
    <source>
        <strain evidence="1 2">DSM 2261</strain>
    </source>
</reference>